<dbReference type="InterPro" id="IPR029056">
    <property type="entry name" value="Ribokinase-like"/>
</dbReference>
<dbReference type="GO" id="GO:0005524">
    <property type="term" value="F:ATP binding"/>
    <property type="evidence" value="ECO:0007669"/>
    <property type="project" value="UniProtKB-UniRule"/>
</dbReference>
<dbReference type="EMBL" id="JACADJ010000012">
    <property type="protein sequence ID" value="NWH04468.1"/>
    <property type="molecule type" value="Genomic_DNA"/>
</dbReference>
<keyword evidence="13" id="KW-1185">Reference proteome</keyword>
<evidence type="ECO:0000313" key="12">
    <source>
        <dbReference type="EMBL" id="NWH04468.1"/>
    </source>
</evidence>
<comment type="similarity">
    <text evidence="11">Belongs to the Thz kinase family.</text>
</comment>
<dbReference type="EC" id="2.7.1.50" evidence="11"/>
<sequence>MSFKKDIQAGIIHAVETVRQTNPMAGSVTNTVTINFVANAQLAVGGSAAMVYLPDEARSLAQAGGAAYINLGTLTPVYEKTLPPMAKILHSSGKPWVLDPVAIGIGDLRTRLLLAFKPCKPSIIRGNASEIIALAGLWGLAGGTGTSNVRGVDSQDPVSAAKDAAVALAGWTGGAVAVSGKQDLITDGSVIAFCHGGSHFMEKITGSGCSLGGVMAVYATAASAFIAALTGAAVYNLAGCRAAEKTDAPASFQVHFLDELYKAKSKEIAENPFDIEEI</sequence>
<feature type="binding site" evidence="11">
    <location>
        <position position="125"/>
    </location>
    <ligand>
        <name>ATP</name>
        <dbReference type="ChEBI" id="CHEBI:30616"/>
    </ligand>
</feature>
<feature type="binding site" evidence="11">
    <location>
        <position position="179"/>
    </location>
    <ligand>
        <name>ATP</name>
        <dbReference type="ChEBI" id="CHEBI:30616"/>
    </ligand>
</feature>
<evidence type="ECO:0000256" key="2">
    <source>
        <dbReference type="ARBA" id="ARBA00001946"/>
    </source>
</evidence>
<dbReference type="GO" id="GO:0009229">
    <property type="term" value="P:thiamine diphosphate biosynthetic process"/>
    <property type="evidence" value="ECO:0007669"/>
    <property type="project" value="UniProtKB-UniRule"/>
</dbReference>
<evidence type="ECO:0000256" key="5">
    <source>
        <dbReference type="ARBA" id="ARBA00022723"/>
    </source>
</evidence>
<evidence type="ECO:0000256" key="11">
    <source>
        <dbReference type="HAMAP-Rule" id="MF_00228"/>
    </source>
</evidence>
<dbReference type="Pfam" id="PF02110">
    <property type="entry name" value="HK"/>
    <property type="match status" value="1"/>
</dbReference>
<comment type="function">
    <text evidence="11">Catalyzes the phosphorylation of the hydroxyl group of 4-methyl-5-beta-hydroxyethylthiazole (THZ).</text>
</comment>
<dbReference type="InterPro" id="IPR000417">
    <property type="entry name" value="Hyethyz_kinase"/>
</dbReference>
<dbReference type="HAMAP" id="MF_00228">
    <property type="entry name" value="Thz_kinase"/>
    <property type="match status" value="1"/>
</dbReference>
<reference evidence="12 13" key="1">
    <citation type="submission" date="2020-06" db="EMBL/GenBank/DDBJ databases">
        <title>High-quality draft genome of sulfate reducer Desulfobacter latus type strain AcrS2 isolated from marine sediment.</title>
        <authorList>
            <person name="Hoppe M."/>
            <person name="Larsen C.K."/>
            <person name="Marshall I.P.G."/>
            <person name="Schramm A."/>
            <person name="Marietou A.G."/>
        </authorList>
    </citation>
    <scope>NUCLEOTIDE SEQUENCE [LARGE SCALE GENOMIC DNA]</scope>
    <source>
        <strain evidence="12 13">AcRS2</strain>
    </source>
</reference>
<dbReference type="PRINTS" id="PR01099">
    <property type="entry name" value="HYETHTZKNASE"/>
</dbReference>
<keyword evidence="5 11" id="KW-0479">Metal-binding</keyword>
<dbReference type="GO" id="GO:0004417">
    <property type="term" value="F:hydroxyethylthiazole kinase activity"/>
    <property type="evidence" value="ECO:0007669"/>
    <property type="project" value="UniProtKB-UniRule"/>
</dbReference>
<evidence type="ECO:0000256" key="4">
    <source>
        <dbReference type="ARBA" id="ARBA00022679"/>
    </source>
</evidence>
<dbReference type="Proteomes" id="UP000553343">
    <property type="component" value="Unassembled WGS sequence"/>
</dbReference>
<keyword evidence="8 11" id="KW-0067">ATP-binding</keyword>
<feature type="binding site" evidence="11">
    <location>
        <position position="50"/>
    </location>
    <ligand>
        <name>substrate</name>
    </ligand>
</feature>
<comment type="catalytic activity">
    <reaction evidence="1 11">
        <text>5-(2-hydroxyethyl)-4-methylthiazole + ATP = 4-methyl-5-(2-phosphooxyethyl)-thiazole + ADP + H(+)</text>
        <dbReference type="Rhea" id="RHEA:24212"/>
        <dbReference type="ChEBI" id="CHEBI:15378"/>
        <dbReference type="ChEBI" id="CHEBI:17957"/>
        <dbReference type="ChEBI" id="CHEBI:30616"/>
        <dbReference type="ChEBI" id="CHEBI:58296"/>
        <dbReference type="ChEBI" id="CHEBI:456216"/>
        <dbReference type="EC" id="2.7.1.50"/>
    </reaction>
</comment>
<evidence type="ECO:0000256" key="7">
    <source>
        <dbReference type="ARBA" id="ARBA00022777"/>
    </source>
</evidence>
<evidence type="ECO:0000256" key="1">
    <source>
        <dbReference type="ARBA" id="ARBA00001771"/>
    </source>
</evidence>
<dbReference type="UniPathway" id="UPA00060">
    <property type="reaction ID" value="UER00139"/>
</dbReference>
<proteinExistence type="inferred from homology"/>
<dbReference type="CDD" id="cd01170">
    <property type="entry name" value="THZ_kinase"/>
    <property type="match status" value="1"/>
</dbReference>
<dbReference type="SUPFAM" id="SSF53613">
    <property type="entry name" value="Ribokinase-like"/>
    <property type="match status" value="1"/>
</dbReference>
<evidence type="ECO:0000256" key="8">
    <source>
        <dbReference type="ARBA" id="ARBA00022840"/>
    </source>
</evidence>
<name>A0A850T7S5_9BACT</name>
<keyword evidence="6 11" id="KW-0547">Nucleotide-binding</keyword>
<comment type="cofactor">
    <cofactor evidence="2 11">
        <name>Mg(2+)</name>
        <dbReference type="ChEBI" id="CHEBI:18420"/>
    </cofactor>
</comment>
<dbReference type="PIRSF" id="PIRSF000513">
    <property type="entry name" value="Thz_kinase"/>
    <property type="match status" value="1"/>
</dbReference>
<gene>
    <name evidence="11 12" type="primary">thiM</name>
    <name evidence="12" type="ORF">HXW94_05590</name>
</gene>
<keyword evidence="4 11" id="KW-0808">Transferase</keyword>
<dbReference type="RefSeq" id="WP_178365922.1">
    <property type="nucleotide sequence ID" value="NZ_JACADJ010000012.1"/>
</dbReference>
<dbReference type="NCBIfam" id="NF006830">
    <property type="entry name" value="PRK09355.1"/>
    <property type="match status" value="1"/>
</dbReference>
<evidence type="ECO:0000313" key="13">
    <source>
        <dbReference type="Proteomes" id="UP000553343"/>
    </source>
</evidence>
<organism evidence="12 13">
    <name type="scientific">Desulfobacter latus</name>
    <dbReference type="NCBI Taxonomy" id="2292"/>
    <lineage>
        <taxon>Bacteria</taxon>
        <taxon>Pseudomonadati</taxon>
        <taxon>Thermodesulfobacteriota</taxon>
        <taxon>Desulfobacteria</taxon>
        <taxon>Desulfobacterales</taxon>
        <taxon>Desulfobacteraceae</taxon>
        <taxon>Desulfobacter</taxon>
    </lineage>
</organism>
<keyword evidence="9 11" id="KW-0460">Magnesium</keyword>
<protein>
    <recommendedName>
        <fullName evidence="11">Hydroxyethylthiazole kinase</fullName>
        <ecNumber evidence="11">2.7.1.50</ecNumber>
    </recommendedName>
    <alternativeName>
        <fullName evidence="11">4-methyl-5-beta-hydroxyethylthiazole kinase</fullName>
        <shortName evidence="11">TH kinase</shortName>
        <shortName evidence="11">Thz kinase</shortName>
    </alternativeName>
</protein>
<comment type="pathway">
    <text evidence="3 11">Cofactor biosynthesis; thiamine diphosphate biosynthesis; 4-methyl-5-(2-phosphoethyl)-thiazole from 5-(2-hydroxyethyl)-4-methylthiazole: step 1/1.</text>
</comment>
<dbReference type="AlphaFoldDB" id="A0A850T7S5"/>
<dbReference type="Gene3D" id="3.40.1190.20">
    <property type="match status" value="1"/>
</dbReference>
<feature type="binding site" evidence="11">
    <location>
        <position position="206"/>
    </location>
    <ligand>
        <name>substrate</name>
    </ligand>
</feature>
<evidence type="ECO:0000256" key="3">
    <source>
        <dbReference type="ARBA" id="ARBA00004868"/>
    </source>
</evidence>
<comment type="caution">
    <text evidence="12">The sequence shown here is derived from an EMBL/GenBank/DDBJ whole genome shotgun (WGS) entry which is preliminary data.</text>
</comment>
<keyword evidence="7 11" id="KW-0418">Kinase</keyword>
<evidence type="ECO:0000256" key="9">
    <source>
        <dbReference type="ARBA" id="ARBA00022842"/>
    </source>
</evidence>
<dbReference type="GO" id="GO:0000287">
    <property type="term" value="F:magnesium ion binding"/>
    <property type="evidence" value="ECO:0007669"/>
    <property type="project" value="UniProtKB-UniRule"/>
</dbReference>
<dbReference type="GO" id="GO:0009228">
    <property type="term" value="P:thiamine biosynthetic process"/>
    <property type="evidence" value="ECO:0007669"/>
    <property type="project" value="UniProtKB-KW"/>
</dbReference>
<accession>A0A850T7S5</accession>
<keyword evidence="10 11" id="KW-0784">Thiamine biosynthesis</keyword>
<evidence type="ECO:0000256" key="6">
    <source>
        <dbReference type="ARBA" id="ARBA00022741"/>
    </source>
</evidence>
<evidence type="ECO:0000256" key="10">
    <source>
        <dbReference type="ARBA" id="ARBA00022977"/>
    </source>
</evidence>